<dbReference type="InterPro" id="IPR032258">
    <property type="entry name" value="DUF5061"/>
</dbReference>
<accession>A0ABQ1ILC3</accession>
<name>A0ABQ1ILC3_9GAMM</name>
<gene>
    <name evidence="1" type="ORF">GCM10011502_19590</name>
</gene>
<reference evidence="2" key="1">
    <citation type="journal article" date="2019" name="Int. J. Syst. Evol. Microbiol.">
        <title>The Global Catalogue of Microorganisms (GCM) 10K type strain sequencing project: providing services to taxonomists for standard genome sequencing and annotation.</title>
        <authorList>
            <consortium name="The Broad Institute Genomics Platform"/>
            <consortium name="The Broad Institute Genome Sequencing Center for Infectious Disease"/>
            <person name="Wu L."/>
            <person name="Ma J."/>
        </authorList>
    </citation>
    <scope>NUCLEOTIDE SEQUENCE [LARGE SCALE GENOMIC DNA]</scope>
    <source>
        <strain evidence="2">CGMCC 1.15923</strain>
    </source>
</reference>
<protein>
    <recommendedName>
        <fullName evidence="3">Surface antigen domain-containing protein</fullName>
    </recommendedName>
</protein>
<proteinExistence type="predicted"/>
<sequence length="103" mass="11066">MAASGCANQQQNNLGSQPAIDNVALTQYLNTSTATATVLATSPWGPNVQVMAEQAYFAASGRTCRQLQVSQPNGNTQQHIACQLKNGSWTISRDLQQRPFGEL</sequence>
<evidence type="ECO:0000313" key="2">
    <source>
        <dbReference type="Proteomes" id="UP000646152"/>
    </source>
</evidence>
<dbReference type="Proteomes" id="UP000646152">
    <property type="component" value="Unassembled WGS sequence"/>
</dbReference>
<evidence type="ECO:0008006" key="3">
    <source>
        <dbReference type="Google" id="ProtNLM"/>
    </source>
</evidence>
<evidence type="ECO:0000313" key="1">
    <source>
        <dbReference type="EMBL" id="GGB46311.1"/>
    </source>
</evidence>
<organism evidence="1 2">
    <name type="scientific">Oceanisphaera marina</name>
    <dbReference type="NCBI Taxonomy" id="2017550"/>
    <lineage>
        <taxon>Bacteria</taxon>
        <taxon>Pseudomonadati</taxon>
        <taxon>Pseudomonadota</taxon>
        <taxon>Gammaproteobacteria</taxon>
        <taxon>Aeromonadales</taxon>
        <taxon>Aeromonadaceae</taxon>
        <taxon>Oceanisphaera</taxon>
    </lineage>
</organism>
<comment type="caution">
    <text evidence="1">The sequence shown here is derived from an EMBL/GenBank/DDBJ whole genome shotgun (WGS) entry which is preliminary data.</text>
</comment>
<dbReference type="EMBL" id="BMKE01000015">
    <property type="protein sequence ID" value="GGB46311.1"/>
    <property type="molecule type" value="Genomic_DNA"/>
</dbReference>
<keyword evidence="2" id="KW-1185">Reference proteome</keyword>
<dbReference type="Pfam" id="PF16587">
    <property type="entry name" value="DUF5061"/>
    <property type="match status" value="1"/>
</dbReference>